<protein>
    <submittedName>
        <fullName evidence="3">Uncharacterized protein LOC106750902</fullName>
    </submittedName>
</protein>
<evidence type="ECO:0000313" key="3">
    <source>
        <dbReference type="RefSeq" id="XP_014487007.1"/>
    </source>
</evidence>
<accession>A0A6P3YAF6</accession>
<dbReference type="Proteomes" id="UP000515204">
    <property type="component" value="Unplaced"/>
</dbReference>
<feature type="region of interest" description="Disordered" evidence="1">
    <location>
        <begin position="539"/>
        <end position="570"/>
    </location>
</feature>
<feature type="compositionally biased region" description="Polar residues" evidence="1">
    <location>
        <begin position="1435"/>
        <end position="1447"/>
    </location>
</feature>
<name>A0A6P3YAF6_DINQU</name>
<feature type="compositionally biased region" description="Basic and acidic residues" evidence="1">
    <location>
        <begin position="543"/>
        <end position="570"/>
    </location>
</feature>
<feature type="compositionally biased region" description="Polar residues" evidence="1">
    <location>
        <begin position="401"/>
        <end position="426"/>
    </location>
</feature>
<evidence type="ECO:0000256" key="1">
    <source>
        <dbReference type="SAM" id="MobiDB-lite"/>
    </source>
</evidence>
<feature type="compositionally biased region" description="Basic and acidic residues" evidence="1">
    <location>
        <begin position="722"/>
        <end position="731"/>
    </location>
</feature>
<keyword evidence="2" id="KW-1185">Reference proteome</keyword>
<feature type="region of interest" description="Disordered" evidence="1">
    <location>
        <begin position="839"/>
        <end position="873"/>
    </location>
</feature>
<feature type="compositionally biased region" description="Polar residues" evidence="1">
    <location>
        <begin position="862"/>
        <end position="873"/>
    </location>
</feature>
<feature type="region of interest" description="Disordered" evidence="1">
    <location>
        <begin position="716"/>
        <end position="744"/>
    </location>
</feature>
<proteinExistence type="predicted"/>
<feature type="compositionally biased region" description="Basic residues" evidence="1">
    <location>
        <begin position="1455"/>
        <end position="1473"/>
    </location>
</feature>
<feature type="region of interest" description="Disordered" evidence="1">
    <location>
        <begin position="609"/>
        <end position="637"/>
    </location>
</feature>
<evidence type="ECO:0000313" key="2">
    <source>
        <dbReference type="Proteomes" id="UP000515204"/>
    </source>
</evidence>
<organism evidence="2 3">
    <name type="scientific">Dinoponera quadriceps</name>
    <name type="common">South American ant</name>
    <dbReference type="NCBI Taxonomy" id="609295"/>
    <lineage>
        <taxon>Eukaryota</taxon>
        <taxon>Metazoa</taxon>
        <taxon>Ecdysozoa</taxon>
        <taxon>Arthropoda</taxon>
        <taxon>Hexapoda</taxon>
        <taxon>Insecta</taxon>
        <taxon>Pterygota</taxon>
        <taxon>Neoptera</taxon>
        <taxon>Endopterygota</taxon>
        <taxon>Hymenoptera</taxon>
        <taxon>Apocrita</taxon>
        <taxon>Aculeata</taxon>
        <taxon>Formicoidea</taxon>
        <taxon>Formicidae</taxon>
        <taxon>Ponerinae</taxon>
        <taxon>Ponerini</taxon>
        <taxon>Dinoponera</taxon>
    </lineage>
</organism>
<feature type="region of interest" description="Disordered" evidence="1">
    <location>
        <begin position="1426"/>
        <end position="1503"/>
    </location>
</feature>
<feature type="compositionally biased region" description="Acidic residues" evidence="1">
    <location>
        <begin position="848"/>
        <end position="861"/>
    </location>
</feature>
<gene>
    <name evidence="3" type="primary">LOC106750902</name>
</gene>
<feature type="compositionally biased region" description="Basic and acidic residues" evidence="1">
    <location>
        <begin position="627"/>
        <end position="637"/>
    </location>
</feature>
<dbReference type="GeneID" id="106750902"/>
<dbReference type="OrthoDB" id="7673806at2759"/>
<sequence>MELRASRKSKEDHNRICTRLTSCLYVYLEHSTEHLLDTLIKIQFMCRGYHRILDPIITKVIKNIPAHPESNLMYVRYLLIYCLWRKVNSDMAVKSQITTTAIASLGAPPTTFPPCVLEDALPKVPKCQPNSAKYLMQQKFDVRKCCELFVQFCRESRGSIWQEKSENAAITPSSSKRITSPLLVATSREDENFSRIENNFSLVPSDKDMQTNSVSSDNLKSTNLTEQTNVKPLGTISTNISVTRTISKPIKPKVLPRKKIKKSNKIVIIDLTTDIAFERCIKKRKSRKVAWLEEAKKKLDAKTIRASQKIKKQQMAENVNSVKKVTLDQQLEDLLQPVHATEDTCLKNDLGTSIQEVKLDSDKVKHMEVEQKSTPVNAESEKQLADVNSSDRNGNAGMPCTVSSSVIVDRPQSNKSKVSTNSLLDVSDDTNNVSKCHNVNATSGTKTDEKNDRFNIQTVIKRLIEKDTAPESETCKRVESLRKICDLGTEHSKTVNSPLALCAQGDSKDDDDSCKHNANYPSIAKDKLSPHVISSLVHTHHRNNNEKDERTDEGKMRDISGNDGCARKDDRKTMNSETRCLRSTGIDGGSGKGKFAVPAETCIVTTVSKATGSEERRQPRVTAENTKQPKEPESQDKYVSARHDVANNTVRFSVMNGDHSNVQTDLEVGICIEVSDDVKDDKSSNRKARETIFENRATDKKNISNIVNVSLCSKNEGVNGDKSTDLPRENAEIDSNGSRGDEELTAKDPVRTSVLCTKVGKDLRDFDRSHKPAKETYKISQVKNAQDPTDDRCIIQDSELQDNIDGLSLLASVSQHVSHLKTERELKCDQIKVKDYASLRSSPYSQSTDDDDDDDDDEADTNDSSNTVSQILENPSTDVINRIVGIYPEDALDKVALHVEVTSTTDVNPDDDEDGENEPSVSRVVETTINYETTDALSNNLSIAESNVQSIKENTNVILNGETVVLLKKSPNSNLYTINKAYDESRLVKEKSWMVPPEDCASFEVVNTSEHISFNLDLPQYKEVSCQESKFGRNKGIKIEPEEEEAGLMSIGEMKPYGKKPGDVLPATSQIYQDTNVASVSISSKSVDKRKSKSILAYRQNIKQEFNSHITPNCGIQGCNGIHSHEVIDPQHSLHIPVTHPTTIPSIYGNYAAGTDLCMPYHKHCTSVSCSLQINSTTSLHSHTKSANSCGRSHCSCLNCTYDIVTHCRQCIHPATDSHVSCIESNSYFLPAHSSVQTSAVQEHDRTKSEAVIGKLYDDQILCKIEQRVLQNNTLEKLDVQREPEKLFKKDMENKKLPLKKRLKAKMSMAYDKVPIKAEKLDNYPGIPMMSIAALEALDGAQKHPSQIIKSTYELSPNEEDGPHGSYHFNSNVVRRDYYKDMHLSNGHHNLTKESIRSHERQFRSAGDQSNAVCLETCQDRTFKPPAQRRDVTVMNPTSMKRLTTETLEQDGACKKPKKQSSIRQTRSSKRNVPKVNYCYNTETDPEWNPSGESKRRRKKTSR</sequence>
<dbReference type="RefSeq" id="XP_014487007.1">
    <property type="nucleotide sequence ID" value="XM_014631521.1"/>
</dbReference>
<feature type="region of interest" description="Disordered" evidence="1">
    <location>
        <begin position="368"/>
        <end position="426"/>
    </location>
</feature>
<reference evidence="3" key="1">
    <citation type="submission" date="2025-08" db="UniProtKB">
        <authorList>
            <consortium name="RefSeq"/>
        </authorList>
    </citation>
    <scope>IDENTIFICATION</scope>
</reference>
<dbReference type="KEGG" id="dqu:106750902"/>